<proteinExistence type="predicted"/>
<feature type="non-terminal residue" evidence="1">
    <location>
        <position position="148"/>
    </location>
</feature>
<sequence>MAQNRQLISSYVVADRETGEESGHPIQRTISRPETISFPKDFCKIHHSVYLNMTDSQIGKFVKLTNHLEYCTNRLVDQSRGRTPIPLDQAMISLHLDISPRTTNTFMQEMKSIKAIMKIETDYHMSPRFASRSRGIDTDIIIKMIEKD</sequence>
<organism evidence="1">
    <name type="scientific">marine metagenome</name>
    <dbReference type="NCBI Taxonomy" id="408172"/>
    <lineage>
        <taxon>unclassified sequences</taxon>
        <taxon>metagenomes</taxon>
        <taxon>ecological metagenomes</taxon>
    </lineage>
</organism>
<name>A0A383BTC2_9ZZZZ</name>
<gene>
    <name evidence="1" type="ORF">METZ01_LOCUS475419</name>
</gene>
<dbReference type="EMBL" id="UINC01202657">
    <property type="protein sequence ID" value="SVE22565.1"/>
    <property type="molecule type" value="Genomic_DNA"/>
</dbReference>
<dbReference type="AlphaFoldDB" id="A0A383BTC2"/>
<evidence type="ECO:0000313" key="1">
    <source>
        <dbReference type="EMBL" id="SVE22565.1"/>
    </source>
</evidence>
<reference evidence="1" key="1">
    <citation type="submission" date="2018-05" db="EMBL/GenBank/DDBJ databases">
        <authorList>
            <person name="Lanie J.A."/>
            <person name="Ng W.-L."/>
            <person name="Kazmierczak K.M."/>
            <person name="Andrzejewski T.M."/>
            <person name="Davidsen T.M."/>
            <person name="Wayne K.J."/>
            <person name="Tettelin H."/>
            <person name="Glass J.I."/>
            <person name="Rusch D."/>
            <person name="Podicherti R."/>
            <person name="Tsui H.-C.T."/>
            <person name="Winkler M.E."/>
        </authorList>
    </citation>
    <scope>NUCLEOTIDE SEQUENCE</scope>
</reference>
<protein>
    <submittedName>
        <fullName evidence="1">Uncharacterized protein</fullName>
    </submittedName>
</protein>
<accession>A0A383BTC2</accession>